<dbReference type="KEGG" id="bco:Bcell_3206"/>
<name>E6U0K3_EVAC2</name>
<accession>E6U0K3</accession>
<feature type="domain" description="DnaB/C C-terminal" evidence="4">
    <location>
        <begin position="350"/>
        <end position="415"/>
    </location>
</feature>
<dbReference type="EMBL" id="CP002394">
    <property type="protein sequence ID" value="ADU31448.1"/>
    <property type="molecule type" value="Genomic_DNA"/>
</dbReference>
<dbReference type="HOGENOM" id="CLU_040783_0_0_9"/>
<keyword evidence="7" id="KW-1185">Reference proteome</keyword>
<evidence type="ECO:0000256" key="3">
    <source>
        <dbReference type="SAM" id="MobiDB-lite"/>
    </source>
</evidence>
<feature type="domain" description="Replicative helicase loading/DNA remodeling protein DnaB N-terminal winged helix" evidence="5">
    <location>
        <begin position="33"/>
        <end position="276"/>
    </location>
</feature>
<proteinExistence type="inferred from homology"/>
<evidence type="ECO:0000313" key="7">
    <source>
        <dbReference type="Proteomes" id="UP000001401"/>
    </source>
</evidence>
<dbReference type="InterPro" id="IPR006343">
    <property type="entry name" value="DnaB/C_C"/>
</dbReference>
<dbReference type="InterPro" id="IPR034829">
    <property type="entry name" value="DnaD-like_sf"/>
</dbReference>
<gene>
    <name evidence="6" type="ordered locus">Bcell_3206</name>
</gene>
<dbReference type="Gene3D" id="1.10.10.630">
    <property type="entry name" value="DnaD domain-like"/>
    <property type="match status" value="1"/>
</dbReference>
<keyword evidence="2" id="KW-0175">Coiled coil</keyword>
<comment type="similarity">
    <text evidence="1">Belongs to the DnaB/DnaD family.</text>
</comment>
<evidence type="ECO:0000259" key="4">
    <source>
        <dbReference type="Pfam" id="PF07261"/>
    </source>
</evidence>
<dbReference type="STRING" id="649639.Bcell_3206"/>
<protein>
    <submittedName>
        <fullName evidence="6">Primosome, DnaD subunit</fullName>
    </submittedName>
</protein>
<dbReference type="InterPro" id="IPR058660">
    <property type="entry name" value="WHD_DnaB"/>
</dbReference>
<organism evidence="6 7">
    <name type="scientific">Evansella cellulosilytica (strain ATCC 21833 / DSM 2522 / FERM P-1141 / JCM 9156 / N-4)</name>
    <name type="common">Bacillus cellulosilyticus</name>
    <dbReference type="NCBI Taxonomy" id="649639"/>
    <lineage>
        <taxon>Bacteria</taxon>
        <taxon>Bacillati</taxon>
        <taxon>Bacillota</taxon>
        <taxon>Bacilli</taxon>
        <taxon>Bacillales</taxon>
        <taxon>Bacillaceae</taxon>
        <taxon>Evansella</taxon>
    </lineage>
</organism>
<evidence type="ECO:0000313" key="6">
    <source>
        <dbReference type="EMBL" id="ADU31448.1"/>
    </source>
</evidence>
<feature type="coiled-coil region" evidence="2">
    <location>
        <begin position="463"/>
        <end position="490"/>
    </location>
</feature>
<dbReference type="Pfam" id="PF25888">
    <property type="entry name" value="WHD_DnaB"/>
    <property type="match status" value="1"/>
</dbReference>
<dbReference type="eggNOG" id="COG3611">
    <property type="taxonomic scope" value="Bacteria"/>
</dbReference>
<reference evidence="6 7" key="1">
    <citation type="submission" date="2010-12" db="EMBL/GenBank/DDBJ databases">
        <title>Complete sequence of Bacillus cellulosilyticus DSM 2522.</title>
        <authorList>
            <consortium name="US DOE Joint Genome Institute"/>
            <person name="Lucas S."/>
            <person name="Copeland A."/>
            <person name="Lapidus A."/>
            <person name="Cheng J.-F."/>
            <person name="Bruce D."/>
            <person name="Goodwin L."/>
            <person name="Pitluck S."/>
            <person name="Chertkov O."/>
            <person name="Detter J.C."/>
            <person name="Han C."/>
            <person name="Tapia R."/>
            <person name="Land M."/>
            <person name="Hauser L."/>
            <person name="Jeffries C."/>
            <person name="Kyrpides N."/>
            <person name="Ivanova N."/>
            <person name="Mikhailova N."/>
            <person name="Brumm P."/>
            <person name="Mead D."/>
            <person name="Woyke T."/>
        </authorList>
    </citation>
    <scope>NUCLEOTIDE SEQUENCE [LARGE SCALE GENOMIC DNA]</scope>
    <source>
        <strain evidence="7">ATCC 21833 / DSM 2522 / FERM P-1141 / JCM 9156 / N-4</strain>
    </source>
</reference>
<dbReference type="Pfam" id="PF07261">
    <property type="entry name" value="DnaB_2"/>
    <property type="match status" value="1"/>
</dbReference>
<feature type="region of interest" description="Disordered" evidence="3">
    <location>
        <begin position="438"/>
        <end position="460"/>
    </location>
</feature>
<dbReference type="Proteomes" id="UP000001401">
    <property type="component" value="Chromosome"/>
</dbReference>
<evidence type="ECO:0000256" key="2">
    <source>
        <dbReference type="SAM" id="Coils"/>
    </source>
</evidence>
<dbReference type="AlphaFoldDB" id="E6U0K3"/>
<sequence>MNAPFLSLSTIYISITNFKEEKVKALHWKEILPSDRFIAYMKDRLHETDRDVLTLLYQPLIGATAFSLYMTLASELSRHVGKKIERTHKTLMIYTGKHLDEIFQERKKLEAIGLLKVYREKQTDEFVHYYELQPPMSPESFFLDDMLSVFLYNRIGSKDRYIQLRNCFKVEQVDISNHEDITRSFDQVFTSLHPSELNSVHPDMDDVLTRSDALEGRKKNENYIIEGIDFDFNAFLSFLPPFVVKDGLLKRDKKALIYKMAFLYKLTPNEMSKVVQDSILHTDELDEEEFKKQVKRRYRMNEIDKPPTLGLRVHPEALRTIEKPKTAEEEQIYYFETTSPIEFMQDWGNGAKVSPSDLEIIEKLMFDYKLEPGVVNVLLEYIFIMHDKKLNKNLAYKIASHWARANLKTVKEAMNFARKEYDKIESFQKSKETKAANTIKNTSKNVRQEPLPKWMTEDKWKSKTESAEQLSEAKKKVELYKEMLKNSKKEG</sequence>
<evidence type="ECO:0000259" key="5">
    <source>
        <dbReference type="Pfam" id="PF25888"/>
    </source>
</evidence>
<evidence type="ECO:0000256" key="1">
    <source>
        <dbReference type="ARBA" id="ARBA00093462"/>
    </source>
</evidence>